<name>A0ABT5YVF2_9ACTN</name>
<feature type="domain" description="Asparagine synthetase" evidence="2">
    <location>
        <begin position="211"/>
        <end position="577"/>
    </location>
</feature>
<accession>A0ABT5YVF2</accession>
<dbReference type="Pfam" id="PF00733">
    <property type="entry name" value="Asn_synthase"/>
    <property type="match status" value="1"/>
</dbReference>
<evidence type="ECO:0000313" key="4">
    <source>
        <dbReference type="Proteomes" id="UP001220022"/>
    </source>
</evidence>
<evidence type="ECO:0000259" key="2">
    <source>
        <dbReference type="Pfam" id="PF00733"/>
    </source>
</evidence>
<reference evidence="3 4" key="1">
    <citation type="submission" date="2023-03" db="EMBL/GenBank/DDBJ databases">
        <title>Draft genome sequence of type strain Streptomyces ferralitis JCM 14344.</title>
        <authorList>
            <person name="Klaysubun C."/>
            <person name="Duangmal K."/>
        </authorList>
    </citation>
    <scope>NUCLEOTIDE SEQUENCE [LARGE SCALE GENOMIC DNA]</scope>
    <source>
        <strain evidence="3 4">JCM 14344</strain>
    </source>
</reference>
<dbReference type="SUPFAM" id="SSF52402">
    <property type="entry name" value="Adenine nucleotide alpha hydrolases-like"/>
    <property type="match status" value="1"/>
</dbReference>
<dbReference type="EMBL" id="JARHTQ010000004">
    <property type="protein sequence ID" value="MDF2255582.1"/>
    <property type="molecule type" value="Genomic_DNA"/>
</dbReference>
<sequence length="641" mass="68960">MGSTPTWFVVLPDREIHPDVMRRLRQRALQLVAHPSGRPWLVGAWSPGELTVVAAGEVRLAVAGTCSLTTEELTERARRVRGLAAVESELSKAHGSFHVIASVGGHTYVRGTLSGERRVYLASVEGGTVCADRARTLAWLTSAELDAAQLAVRLTGFTAPHPLAGGGLWRGVHGVVPGEALHLEPGGQWHTAWWWQAPESELPLAEAAPALRQALRAAVALRVRPGEVLGADLSGGMDSTSLCFLAAEAGARLVAATLHWTAPGNEDHVYARHASEHLPSAEHLLFPSAELPAHFTGLDDRRDAGDEPSAGLRDRAQQHHLAEAMRLRGAVRRLSGHGGDHVVQPPDAYLHGLLRRSPLVGLRHAAGLRARRRWRLTAGVRMLLDRRSYGSWLAGTAGQLRAAPARGAVCAPQGWGLRPQLPPWASDQAADLLGELLRAAARDAEPLAAERGQHAWIRQAQEAGRIAGHLAFETVAAGLPAHSPFCDDAVINACLAARPHEAATPWSYKPLLAAAMDGLVPARILRRTTKDHCGVEWQQGLRLHRRDLAAWAEDSRLVAAGVADEELLRRVLLSPGLLRGGAPSLESTLGAEAWLRDLEAQPVPAHLSRPGVARPDPDRVDRSAPSTSTRTEEHHVEPTTF</sequence>
<dbReference type="RefSeq" id="WP_275810305.1">
    <property type="nucleotide sequence ID" value="NZ_BAAANM010000017.1"/>
</dbReference>
<dbReference type="Gene3D" id="3.40.50.620">
    <property type="entry name" value="HUPs"/>
    <property type="match status" value="1"/>
</dbReference>
<comment type="caution">
    <text evidence="3">The sequence shown here is derived from an EMBL/GenBank/DDBJ whole genome shotgun (WGS) entry which is preliminary data.</text>
</comment>
<evidence type="ECO:0000256" key="1">
    <source>
        <dbReference type="SAM" id="MobiDB-lite"/>
    </source>
</evidence>
<protein>
    <submittedName>
        <fullName evidence="3">Asparagine synthase-related protein</fullName>
    </submittedName>
</protein>
<dbReference type="Proteomes" id="UP001220022">
    <property type="component" value="Unassembled WGS sequence"/>
</dbReference>
<feature type="region of interest" description="Disordered" evidence="1">
    <location>
        <begin position="605"/>
        <end position="641"/>
    </location>
</feature>
<organism evidence="3 4">
    <name type="scientific">Streptantibioticus ferralitis</name>
    <dbReference type="NCBI Taxonomy" id="236510"/>
    <lineage>
        <taxon>Bacteria</taxon>
        <taxon>Bacillati</taxon>
        <taxon>Actinomycetota</taxon>
        <taxon>Actinomycetes</taxon>
        <taxon>Kitasatosporales</taxon>
        <taxon>Streptomycetaceae</taxon>
        <taxon>Streptantibioticus</taxon>
    </lineage>
</organism>
<evidence type="ECO:0000313" key="3">
    <source>
        <dbReference type="EMBL" id="MDF2255582.1"/>
    </source>
</evidence>
<gene>
    <name evidence="3" type="ORF">P2L57_07560</name>
</gene>
<proteinExistence type="predicted"/>
<dbReference type="InterPro" id="IPR001962">
    <property type="entry name" value="Asn_synthase"/>
</dbReference>
<feature type="compositionally biased region" description="Basic and acidic residues" evidence="1">
    <location>
        <begin position="630"/>
        <end position="641"/>
    </location>
</feature>
<dbReference type="InterPro" id="IPR014729">
    <property type="entry name" value="Rossmann-like_a/b/a_fold"/>
</dbReference>
<keyword evidence="4" id="KW-1185">Reference proteome</keyword>